<protein>
    <recommendedName>
        <fullName evidence="5">C2H2-type domain-containing protein</fullName>
    </recommendedName>
</protein>
<reference evidence="2" key="1">
    <citation type="submission" date="2023-06" db="EMBL/GenBank/DDBJ databases">
        <authorList>
            <person name="Delattre M."/>
        </authorList>
    </citation>
    <scope>NUCLEOTIDE SEQUENCE</scope>
    <source>
        <strain evidence="2">AF72</strain>
    </source>
</reference>
<keyword evidence="4" id="KW-1185">Reference proteome</keyword>
<evidence type="ECO:0000313" key="4">
    <source>
        <dbReference type="Proteomes" id="UP001177023"/>
    </source>
</evidence>
<feature type="region of interest" description="Disordered" evidence="1">
    <location>
        <begin position="75"/>
        <end position="103"/>
    </location>
</feature>
<name>A0AA36C771_9BILA</name>
<dbReference type="EMBL" id="CATQJA010000645">
    <property type="protein sequence ID" value="CAJ0562397.1"/>
    <property type="molecule type" value="Genomic_DNA"/>
</dbReference>
<evidence type="ECO:0000256" key="1">
    <source>
        <dbReference type="SAM" id="MobiDB-lite"/>
    </source>
</evidence>
<evidence type="ECO:0000313" key="2">
    <source>
        <dbReference type="EMBL" id="CAJ0562397.1"/>
    </source>
</evidence>
<dbReference type="Gene3D" id="3.30.160.60">
    <property type="entry name" value="Classic Zinc Finger"/>
    <property type="match status" value="1"/>
</dbReference>
<evidence type="ECO:0000313" key="3">
    <source>
        <dbReference type="EMBL" id="CAJ0576517.1"/>
    </source>
</evidence>
<dbReference type="EMBL" id="CATQJA010002644">
    <property type="protein sequence ID" value="CAJ0576517.1"/>
    <property type="molecule type" value="Genomic_DNA"/>
</dbReference>
<comment type="caution">
    <text evidence="2">The sequence shown here is derived from an EMBL/GenBank/DDBJ whole genome shotgun (WGS) entry which is preliminary data.</text>
</comment>
<dbReference type="AlphaFoldDB" id="A0AA36C771"/>
<feature type="compositionally biased region" description="Polar residues" evidence="1">
    <location>
        <begin position="77"/>
        <end position="89"/>
    </location>
</feature>
<evidence type="ECO:0008006" key="5">
    <source>
        <dbReference type="Google" id="ProtNLM"/>
    </source>
</evidence>
<gene>
    <name evidence="3" type="ORF">MSPICULIGERA_LOCUS14808</name>
    <name evidence="2" type="ORF">MSPICULIGERA_LOCUS2109</name>
</gene>
<feature type="non-terminal residue" evidence="2">
    <location>
        <position position="1"/>
    </location>
</feature>
<dbReference type="SUPFAM" id="SSF57667">
    <property type="entry name" value="beta-beta-alpha zinc fingers"/>
    <property type="match status" value="1"/>
</dbReference>
<dbReference type="InterPro" id="IPR036236">
    <property type="entry name" value="Znf_C2H2_sf"/>
</dbReference>
<sequence>MSAPRKPGVRHPKYAIISLGTEPDIQTLFGKLQELGYYEISFVHSLTDSPYYIQEEAAARKRRKVIETEVKRDALSPHNSCTPASTSFETDLDGAVPTTFDTTTEEKPLARIEIVEKALNLGNLGALAGDEDEGESIPEPEFDEEPQISDALIQQLFDKPESSHGFSRDRDYKYKLESGVQDCQECGRQFFQSQFKNILAHAKSHYQVKPWGCPCCSAQAGDSREMRLHIRQHHPEVKNPMPVSNGIATTRLRGAWAQVARRCFPKLAARIDKWELNVCRLKPKVKEDPVSIHTFF</sequence>
<accession>A0AA36C771</accession>
<proteinExistence type="predicted"/>
<organism evidence="2 4">
    <name type="scientific">Mesorhabditis spiculigera</name>
    <dbReference type="NCBI Taxonomy" id="96644"/>
    <lineage>
        <taxon>Eukaryota</taxon>
        <taxon>Metazoa</taxon>
        <taxon>Ecdysozoa</taxon>
        <taxon>Nematoda</taxon>
        <taxon>Chromadorea</taxon>
        <taxon>Rhabditida</taxon>
        <taxon>Rhabditina</taxon>
        <taxon>Rhabditomorpha</taxon>
        <taxon>Rhabditoidea</taxon>
        <taxon>Rhabditidae</taxon>
        <taxon>Mesorhabditinae</taxon>
        <taxon>Mesorhabditis</taxon>
    </lineage>
</organism>
<dbReference type="Proteomes" id="UP001177023">
    <property type="component" value="Unassembled WGS sequence"/>
</dbReference>